<keyword evidence="3" id="KW-1185">Reference proteome</keyword>
<protein>
    <submittedName>
        <fullName evidence="2">Uncharacterized protein</fullName>
    </submittedName>
</protein>
<evidence type="ECO:0000313" key="2">
    <source>
        <dbReference type="EMBL" id="MPD00670.1"/>
    </source>
</evidence>
<accession>A0A5B7K139</accession>
<reference evidence="2 3" key="1">
    <citation type="submission" date="2019-05" db="EMBL/GenBank/DDBJ databases">
        <title>Another draft genome of Portunus trituberculatus and its Hox gene families provides insights of decapod evolution.</title>
        <authorList>
            <person name="Jeong J.-H."/>
            <person name="Song I."/>
            <person name="Kim S."/>
            <person name="Choi T."/>
            <person name="Kim D."/>
            <person name="Ryu S."/>
            <person name="Kim W."/>
        </authorList>
    </citation>
    <scope>NUCLEOTIDE SEQUENCE [LARGE SCALE GENOMIC DNA]</scope>
    <source>
        <tissue evidence="2">Muscle</tissue>
    </source>
</reference>
<dbReference type="Proteomes" id="UP000324222">
    <property type="component" value="Unassembled WGS sequence"/>
</dbReference>
<organism evidence="2 3">
    <name type="scientific">Portunus trituberculatus</name>
    <name type="common">Swimming crab</name>
    <name type="synonym">Neptunus trituberculatus</name>
    <dbReference type="NCBI Taxonomy" id="210409"/>
    <lineage>
        <taxon>Eukaryota</taxon>
        <taxon>Metazoa</taxon>
        <taxon>Ecdysozoa</taxon>
        <taxon>Arthropoda</taxon>
        <taxon>Crustacea</taxon>
        <taxon>Multicrustacea</taxon>
        <taxon>Malacostraca</taxon>
        <taxon>Eumalacostraca</taxon>
        <taxon>Eucarida</taxon>
        <taxon>Decapoda</taxon>
        <taxon>Pleocyemata</taxon>
        <taxon>Brachyura</taxon>
        <taxon>Eubrachyura</taxon>
        <taxon>Portunoidea</taxon>
        <taxon>Portunidae</taxon>
        <taxon>Portuninae</taxon>
        <taxon>Portunus</taxon>
    </lineage>
</organism>
<dbReference type="EMBL" id="VSRR010123863">
    <property type="protein sequence ID" value="MPD00670.1"/>
    <property type="molecule type" value="Genomic_DNA"/>
</dbReference>
<name>A0A5B7K139_PORTR</name>
<proteinExistence type="predicted"/>
<feature type="region of interest" description="Disordered" evidence="1">
    <location>
        <begin position="45"/>
        <end position="64"/>
    </location>
</feature>
<dbReference type="AlphaFoldDB" id="A0A5B7K139"/>
<comment type="caution">
    <text evidence="2">The sequence shown here is derived from an EMBL/GenBank/DDBJ whole genome shotgun (WGS) entry which is preliminary data.</text>
</comment>
<evidence type="ECO:0000313" key="3">
    <source>
        <dbReference type="Proteomes" id="UP000324222"/>
    </source>
</evidence>
<evidence type="ECO:0000256" key="1">
    <source>
        <dbReference type="SAM" id="MobiDB-lite"/>
    </source>
</evidence>
<sequence length="131" mass="14752">MIAGKGIMLDKEKTGALERGKRRRRCVEGSSMYLYNVDVLPDSDGEEMQERKCQRSQASPGPQLPYQYHIGTTLTISTTITITTTNTTIHQKRYVTQASISSLSPVPSSLSPCRYLIFRRHYLQCGQAFGF</sequence>
<gene>
    <name evidence="2" type="ORF">E2C01_096158</name>
</gene>